<dbReference type="PANTHER" id="PTHR33693:SF9">
    <property type="entry name" value="TYPE-4 URACIL-DNA GLYCOSYLASE"/>
    <property type="match status" value="1"/>
</dbReference>
<evidence type="ECO:0000256" key="1">
    <source>
        <dbReference type="ARBA" id="ARBA00006521"/>
    </source>
</evidence>
<reference evidence="11" key="1">
    <citation type="journal article" date="2015" name="Int. J. Syst. Evol. Microbiol.">
        <title>Rhizobium oryzicola sp. nov., potential plant-growth-promoting endophytic bacteria isolated from rice roots.</title>
        <authorList>
            <person name="Zhang X.X."/>
            <person name="Gao J.S."/>
            <person name="Cao Y.H."/>
            <person name="Sheirdil R.A."/>
            <person name="Wang X.C."/>
            <person name="Zhang L."/>
        </authorList>
    </citation>
    <scope>NUCLEOTIDE SEQUENCE</scope>
    <source>
        <strain evidence="11">05753</strain>
    </source>
</reference>
<dbReference type="SMART" id="SM00987">
    <property type="entry name" value="UreE_C"/>
    <property type="match status" value="1"/>
</dbReference>
<comment type="caution">
    <text evidence="11">The sequence shown here is derived from an EMBL/GenBank/DDBJ whole genome shotgun (WGS) entry which is preliminary data.</text>
</comment>
<sequence>MWTVTLNGRGDLEEWRDAARAYLRANIKPEHIDWRLRDSLSLPGLAEDAVPEPKPDAPALSVPPQFLELAEAVICHSDPIRFSLLYRLLWRLCEDRNVLQMLADEDVVLARKLEKSVRRDSHKMTAFVRFKEIAPRDLSGHRRAFFAWFEPDHFIVARKAPFFRRRFVDMDWVIATPKGSAAWDGEVLTLSDEPAQKPDIRDATDDLWRTYYANIFNPARLKVKAMTAEMPKKYWKNLPEAELIPQLIADAETKVLDMAARQASQPPTFHERLQKRAVVGDAVSAAADGLAGLQQAAASCTLCPLHCAATQTVFGEGPERAEIMIVGEQPGDQEDLAGRPFVGPAGKVFDTVAAEVGLDRSRTYVTNAVKHFKYEPRGKRRIHQKPNQGEVQACRFWLSQEIQLVQPKLIVAMGATAYYALTDGRERLEDVRGRPLPIEGGRILFVTVHPSYLLRIPDEARKADELARYRQDLARVGQMAVELQSTKSGSLGRLGGV</sequence>
<dbReference type="Proteomes" id="UP001169006">
    <property type="component" value="Unassembled WGS sequence"/>
</dbReference>
<dbReference type="NCBIfam" id="TIGR03915">
    <property type="entry name" value="SAM_7_link_chp"/>
    <property type="match status" value="1"/>
</dbReference>
<dbReference type="NCBIfam" id="TIGR03914">
    <property type="entry name" value="UDG_fam_dom"/>
    <property type="match status" value="1"/>
</dbReference>
<feature type="domain" description="Uracil-DNA glycosylase-like" evidence="10">
    <location>
        <begin position="314"/>
        <end position="467"/>
    </location>
</feature>
<evidence type="ECO:0000313" key="12">
    <source>
        <dbReference type="Proteomes" id="UP001169006"/>
    </source>
</evidence>
<dbReference type="InterPro" id="IPR005273">
    <property type="entry name" value="Ura-DNA_glyco_family4"/>
</dbReference>
<dbReference type="SMART" id="SM00986">
    <property type="entry name" value="UDG"/>
    <property type="match status" value="1"/>
</dbReference>
<evidence type="ECO:0000256" key="5">
    <source>
        <dbReference type="ARBA" id="ARBA00022763"/>
    </source>
</evidence>
<gene>
    <name evidence="11" type="ORF">Q2T52_09670</name>
</gene>
<evidence type="ECO:0000259" key="10">
    <source>
        <dbReference type="SMART" id="SM00986"/>
    </source>
</evidence>
<dbReference type="RefSeq" id="WP_302076504.1">
    <property type="nucleotide sequence ID" value="NZ_JAUKWQ010000002.1"/>
</dbReference>
<evidence type="ECO:0000256" key="3">
    <source>
        <dbReference type="ARBA" id="ARBA00022485"/>
    </source>
</evidence>
<proteinExistence type="inferred from homology"/>
<dbReference type="CDD" id="cd10030">
    <property type="entry name" value="UDG-F4_TTUDGA_SPO1dp_like"/>
    <property type="match status" value="1"/>
</dbReference>
<keyword evidence="4" id="KW-0479">Metal-binding</keyword>
<dbReference type="SUPFAM" id="SSF52141">
    <property type="entry name" value="Uracil-DNA glycosylase-like"/>
    <property type="match status" value="1"/>
</dbReference>
<dbReference type="InterPro" id="IPR025404">
    <property type="entry name" value="DUF4130"/>
</dbReference>
<evidence type="ECO:0000256" key="2">
    <source>
        <dbReference type="ARBA" id="ARBA00019403"/>
    </source>
</evidence>
<protein>
    <recommendedName>
        <fullName evidence="2">Type-4 uracil-DNA glycosylase</fullName>
    </recommendedName>
</protein>
<keyword evidence="5" id="KW-0227">DNA damage</keyword>
<keyword evidence="12" id="KW-1185">Reference proteome</keyword>
<reference evidence="11" key="2">
    <citation type="submission" date="2023-07" db="EMBL/GenBank/DDBJ databases">
        <authorList>
            <person name="Sun H."/>
        </authorList>
    </citation>
    <scope>NUCLEOTIDE SEQUENCE</scope>
    <source>
        <strain evidence="11">05753</strain>
    </source>
</reference>
<dbReference type="InterPro" id="IPR023875">
    <property type="entry name" value="DNA_repair_put"/>
</dbReference>
<dbReference type="InterPro" id="IPR036895">
    <property type="entry name" value="Uracil-DNA_glycosylase-like_sf"/>
</dbReference>
<keyword evidence="7" id="KW-0408">Iron</keyword>
<name>A0ABT8SXK8_9HYPH</name>
<evidence type="ECO:0000256" key="9">
    <source>
        <dbReference type="ARBA" id="ARBA00023204"/>
    </source>
</evidence>
<evidence type="ECO:0000256" key="7">
    <source>
        <dbReference type="ARBA" id="ARBA00023004"/>
    </source>
</evidence>
<comment type="similarity">
    <text evidence="1">Belongs to the uracil-DNA glycosylase (UDG) superfamily. Type 4 (UDGa) family.</text>
</comment>
<dbReference type="Pfam" id="PF03167">
    <property type="entry name" value="UDG"/>
    <property type="match status" value="1"/>
</dbReference>
<evidence type="ECO:0000256" key="8">
    <source>
        <dbReference type="ARBA" id="ARBA00023014"/>
    </source>
</evidence>
<evidence type="ECO:0000313" key="11">
    <source>
        <dbReference type="EMBL" id="MDO1582367.1"/>
    </source>
</evidence>
<accession>A0ABT8SXK8</accession>
<keyword evidence="9" id="KW-0234">DNA repair</keyword>
<evidence type="ECO:0000256" key="6">
    <source>
        <dbReference type="ARBA" id="ARBA00022801"/>
    </source>
</evidence>
<keyword evidence="6" id="KW-0378">Hydrolase</keyword>
<organism evidence="11 12">
    <name type="scientific">Rhizobium oryzicola</name>
    <dbReference type="NCBI Taxonomy" id="1232668"/>
    <lineage>
        <taxon>Bacteria</taxon>
        <taxon>Pseudomonadati</taxon>
        <taxon>Pseudomonadota</taxon>
        <taxon>Alphaproteobacteria</taxon>
        <taxon>Hyphomicrobiales</taxon>
        <taxon>Rhizobiaceae</taxon>
        <taxon>Rhizobium/Agrobacterium group</taxon>
        <taxon>Rhizobium</taxon>
    </lineage>
</organism>
<dbReference type="Pfam" id="PF13566">
    <property type="entry name" value="DUF4130"/>
    <property type="match status" value="1"/>
</dbReference>
<dbReference type="Gene3D" id="3.40.470.10">
    <property type="entry name" value="Uracil-DNA glycosylase-like domain"/>
    <property type="match status" value="1"/>
</dbReference>
<dbReference type="NCBIfam" id="TIGR00758">
    <property type="entry name" value="UDG_fam4"/>
    <property type="match status" value="1"/>
</dbReference>
<keyword evidence="8" id="KW-0411">Iron-sulfur</keyword>
<dbReference type="InterPro" id="IPR005122">
    <property type="entry name" value="Uracil-DNA_glycosylase-like"/>
</dbReference>
<dbReference type="EMBL" id="JAUKWQ010000002">
    <property type="protein sequence ID" value="MDO1582367.1"/>
    <property type="molecule type" value="Genomic_DNA"/>
</dbReference>
<keyword evidence="3" id="KW-0004">4Fe-4S</keyword>
<dbReference type="PANTHER" id="PTHR33693">
    <property type="entry name" value="TYPE-5 URACIL-DNA GLYCOSYLASE"/>
    <property type="match status" value="1"/>
</dbReference>
<evidence type="ECO:0000256" key="4">
    <source>
        <dbReference type="ARBA" id="ARBA00022723"/>
    </source>
</evidence>
<dbReference type="InterPro" id="IPR051536">
    <property type="entry name" value="UDG_Type-4/5"/>
</dbReference>